<dbReference type="AlphaFoldDB" id="W9SFI0"/>
<evidence type="ECO:0000313" key="2">
    <source>
        <dbReference type="EMBL" id="EXC59276.1"/>
    </source>
</evidence>
<dbReference type="EMBL" id="KE626949">
    <property type="protein sequence ID" value="EXC59276.1"/>
    <property type="molecule type" value="Genomic_DNA"/>
</dbReference>
<feature type="compositionally biased region" description="Polar residues" evidence="1">
    <location>
        <begin position="92"/>
        <end position="110"/>
    </location>
</feature>
<protein>
    <submittedName>
        <fullName evidence="2">Uncharacterized protein</fullName>
    </submittedName>
</protein>
<sequence>MLPRRHRRYSVIDDVAEHDNSAVPDARQPLHPDILRQIPSCNQSLCQALPMLGVHIVLPIIRTRAILTVRLVKVSVRHHTSAPTDPEPHLSPMQNNQVDTSGSEATVQKTRLNKIGSDKN</sequence>
<accession>W9SFI0</accession>
<name>W9SFI0_9ROSA</name>
<reference evidence="3" key="1">
    <citation type="submission" date="2013-01" db="EMBL/GenBank/DDBJ databases">
        <title>Draft Genome Sequence of a Mulberry Tree, Morus notabilis C.K. Schneid.</title>
        <authorList>
            <person name="He N."/>
            <person name="Zhao S."/>
        </authorList>
    </citation>
    <scope>NUCLEOTIDE SEQUENCE</scope>
</reference>
<evidence type="ECO:0000256" key="1">
    <source>
        <dbReference type="SAM" id="MobiDB-lite"/>
    </source>
</evidence>
<gene>
    <name evidence="2" type="ORF">L484_000473</name>
</gene>
<feature type="region of interest" description="Disordered" evidence="1">
    <location>
        <begin position="76"/>
        <end position="120"/>
    </location>
</feature>
<proteinExistence type="predicted"/>
<evidence type="ECO:0000313" key="3">
    <source>
        <dbReference type="Proteomes" id="UP000030645"/>
    </source>
</evidence>
<organism evidence="2 3">
    <name type="scientific">Morus notabilis</name>
    <dbReference type="NCBI Taxonomy" id="981085"/>
    <lineage>
        <taxon>Eukaryota</taxon>
        <taxon>Viridiplantae</taxon>
        <taxon>Streptophyta</taxon>
        <taxon>Embryophyta</taxon>
        <taxon>Tracheophyta</taxon>
        <taxon>Spermatophyta</taxon>
        <taxon>Magnoliopsida</taxon>
        <taxon>eudicotyledons</taxon>
        <taxon>Gunneridae</taxon>
        <taxon>Pentapetalae</taxon>
        <taxon>rosids</taxon>
        <taxon>fabids</taxon>
        <taxon>Rosales</taxon>
        <taxon>Moraceae</taxon>
        <taxon>Moreae</taxon>
        <taxon>Morus</taxon>
    </lineage>
</organism>
<keyword evidence="3" id="KW-1185">Reference proteome</keyword>
<dbReference type="Proteomes" id="UP000030645">
    <property type="component" value="Unassembled WGS sequence"/>
</dbReference>